<evidence type="ECO:0000256" key="9">
    <source>
        <dbReference type="RuleBase" id="RU910715"/>
    </source>
</evidence>
<dbReference type="GO" id="GO:0051119">
    <property type="term" value="F:sugar transmembrane transporter activity"/>
    <property type="evidence" value="ECO:0007669"/>
    <property type="project" value="InterPro"/>
</dbReference>
<feature type="transmembrane region" description="Helical" evidence="9">
    <location>
        <begin position="40"/>
        <end position="58"/>
    </location>
</feature>
<evidence type="ECO:0000256" key="3">
    <source>
        <dbReference type="ARBA" id="ARBA00022448"/>
    </source>
</evidence>
<keyword evidence="3 9" id="KW-0813">Transport</keyword>
<feature type="region of interest" description="Disordered" evidence="10">
    <location>
        <begin position="241"/>
        <end position="265"/>
    </location>
</feature>
<dbReference type="GO" id="GO:0051260">
    <property type="term" value="P:protein homooligomerization"/>
    <property type="evidence" value="ECO:0007669"/>
    <property type="project" value="UniProtKB-ARBA"/>
</dbReference>
<feature type="transmembrane region" description="Helical" evidence="9">
    <location>
        <begin position="103"/>
        <end position="125"/>
    </location>
</feature>
<dbReference type="AlphaFoldDB" id="A0A6P6TNI2"/>
<dbReference type="GO" id="GO:0012505">
    <property type="term" value="C:endomembrane system"/>
    <property type="evidence" value="ECO:0007669"/>
    <property type="project" value="UniProtKB-SubCell"/>
</dbReference>
<comment type="subcellular location">
    <subcellularLocation>
        <location evidence="9">Cell membrane</location>
        <topology evidence="9">Multi-pass membrane protein</topology>
    </subcellularLocation>
    <subcellularLocation>
        <location evidence="1">Endomembrane system</location>
        <topology evidence="1">Multi-pass membrane protein</topology>
    </subcellularLocation>
</comment>
<dbReference type="RefSeq" id="XP_027079587.1">
    <property type="nucleotide sequence ID" value="XM_027223786.2"/>
</dbReference>
<feature type="compositionally biased region" description="Basic and acidic residues" evidence="10">
    <location>
        <begin position="241"/>
        <end position="250"/>
    </location>
</feature>
<dbReference type="Gene3D" id="1.20.1280.290">
    <property type="match status" value="2"/>
</dbReference>
<dbReference type="GO" id="GO:0005886">
    <property type="term" value="C:plasma membrane"/>
    <property type="evidence" value="ECO:0007669"/>
    <property type="project" value="UniProtKB-SubCell"/>
</dbReference>
<feature type="transmembrane region" description="Helical" evidence="9">
    <location>
        <begin position="6"/>
        <end position="28"/>
    </location>
</feature>
<keyword evidence="7 9" id="KW-1133">Transmembrane helix</keyword>
<feature type="transmembrane region" description="Helical" evidence="9">
    <location>
        <begin position="70"/>
        <end position="91"/>
    </location>
</feature>
<keyword evidence="11" id="KW-1185">Reference proteome</keyword>
<protein>
    <recommendedName>
        <fullName evidence="9">Bidirectional sugar transporter SWEET</fullName>
    </recommendedName>
</protein>
<evidence type="ECO:0000256" key="7">
    <source>
        <dbReference type="ARBA" id="ARBA00022989"/>
    </source>
</evidence>
<evidence type="ECO:0000256" key="2">
    <source>
        <dbReference type="ARBA" id="ARBA00007809"/>
    </source>
</evidence>
<dbReference type="GeneID" id="113702668"/>
<evidence type="ECO:0000256" key="6">
    <source>
        <dbReference type="ARBA" id="ARBA00022737"/>
    </source>
</evidence>
<dbReference type="Proteomes" id="UP001652660">
    <property type="component" value="Chromosome 1e"/>
</dbReference>
<accession>A0A6P6TNI2</accession>
<dbReference type="FunFam" id="1.20.1280.290:FF:000001">
    <property type="entry name" value="Bidirectional sugar transporter SWEET"/>
    <property type="match status" value="1"/>
</dbReference>
<evidence type="ECO:0000256" key="1">
    <source>
        <dbReference type="ARBA" id="ARBA00004127"/>
    </source>
</evidence>
<keyword evidence="8 9" id="KW-0472">Membrane</keyword>
<organism evidence="11 12">
    <name type="scientific">Coffea arabica</name>
    <name type="common">Arabian coffee</name>
    <dbReference type="NCBI Taxonomy" id="13443"/>
    <lineage>
        <taxon>Eukaryota</taxon>
        <taxon>Viridiplantae</taxon>
        <taxon>Streptophyta</taxon>
        <taxon>Embryophyta</taxon>
        <taxon>Tracheophyta</taxon>
        <taxon>Spermatophyta</taxon>
        <taxon>Magnoliopsida</taxon>
        <taxon>eudicotyledons</taxon>
        <taxon>Gunneridae</taxon>
        <taxon>Pentapetalae</taxon>
        <taxon>asterids</taxon>
        <taxon>lamiids</taxon>
        <taxon>Gentianales</taxon>
        <taxon>Rubiaceae</taxon>
        <taxon>Ixoroideae</taxon>
        <taxon>Gardenieae complex</taxon>
        <taxon>Bertiereae - Coffeeae clade</taxon>
        <taxon>Coffeeae</taxon>
        <taxon>Coffea</taxon>
    </lineage>
</organism>
<sequence>MGDRLRVAVGIMGNGAALLLYAVPIITFTRVLRKKNTEDFSCVPYIVALLNCFLYAWYGLPIVSCGWENFTIVSINAIGVLLELSFISIYLRFAPVNAKKKVGILTALVILICCATAISSALAIHDHPHRKIFVGSMGVIASVAMYTSPLVVVKQVIQTKSVKFMPFYLSLFTFLSSTLWMTYGFLSHDYFIGSPNMIGSPIGLLQLLLYCKYRKHFTMDVPSSLDVEKNGEKINQEVLSHAEDNHDNAKEQLQPVLSEDTKGKM</sequence>
<reference evidence="12" key="2">
    <citation type="submission" date="2025-08" db="UniProtKB">
        <authorList>
            <consortium name="RefSeq"/>
        </authorList>
    </citation>
    <scope>IDENTIFICATION</scope>
    <source>
        <tissue evidence="12">Leaves</tissue>
    </source>
</reference>
<feature type="transmembrane region" description="Helical" evidence="9">
    <location>
        <begin position="131"/>
        <end position="153"/>
    </location>
</feature>
<dbReference type="InterPro" id="IPR004316">
    <property type="entry name" value="SWEET_rpt"/>
</dbReference>
<dbReference type="OrthoDB" id="409725at2759"/>
<feature type="transmembrane region" description="Helical" evidence="9">
    <location>
        <begin position="192"/>
        <end position="211"/>
    </location>
</feature>
<reference evidence="11" key="1">
    <citation type="journal article" date="2025" name="Foods">
        <title>Unveiling the Microbial Signatures of Arabica Coffee Cherries: Insights into Ripeness Specific Diversity, Functional Traits, and Implications for Quality and Safety.</title>
        <authorList>
            <consortium name="RefSeq"/>
            <person name="Tenea G.N."/>
            <person name="Cifuentes V."/>
            <person name="Reyes P."/>
            <person name="Cevallos-Vallejos M."/>
        </authorList>
    </citation>
    <scope>NUCLEOTIDE SEQUENCE [LARGE SCALE GENOMIC DNA]</scope>
</reference>
<dbReference type="PANTHER" id="PTHR10791">
    <property type="entry name" value="RAG1-ACTIVATING PROTEIN 1"/>
    <property type="match status" value="1"/>
</dbReference>
<keyword evidence="5 9" id="KW-0812">Transmembrane</keyword>
<feature type="transmembrane region" description="Helical" evidence="9">
    <location>
        <begin position="165"/>
        <end position="186"/>
    </location>
</feature>
<evidence type="ECO:0000313" key="11">
    <source>
        <dbReference type="Proteomes" id="UP001652660"/>
    </source>
</evidence>
<evidence type="ECO:0000256" key="10">
    <source>
        <dbReference type="SAM" id="MobiDB-lite"/>
    </source>
</evidence>
<comment type="similarity">
    <text evidence="2 9">Belongs to the SWEET sugar transporter family.</text>
</comment>
<dbReference type="Pfam" id="PF03083">
    <property type="entry name" value="MtN3_slv"/>
    <property type="match status" value="2"/>
</dbReference>
<evidence type="ECO:0000313" key="12">
    <source>
        <dbReference type="RefSeq" id="XP_027079587.1"/>
    </source>
</evidence>
<keyword evidence="6" id="KW-0677">Repeat</keyword>
<name>A0A6P6TNI2_COFAR</name>
<proteinExistence type="inferred from homology"/>
<dbReference type="FunFam" id="1.20.1280.290:FF:000002">
    <property type="entry name" value="Bidirectional sugar transporter SWEET"/>
    <property type="match status" value="1"/>
</dbReference>
<evidence type="ECO:0000256" key="8">
    <source>
        <dbReference type="ARBA" id="ARBA00023136"/>
    </source>
</evidence>
<dbReference type="InterPro" id="IPR047664">
    <property type="entry name" value="SWEET"/>
</dbReference>
<evidence type="ECO:0000256" key="5">
    <source>
        <dbReference type="ARBA" id="ARBA00022692"/>
    </source>
</evidence>
<dbReference type="PANTHER" id="PTHR10791:SF28">
    <property type="entry name" value="BIDIRECTIONAL SUGAR TRANSPORTER SWEET3"/>
    <property type="match status" value="1"/>
</dbReference>
<gene>
    <name evidence="12" type="primary">LOC113702668</name>
</gene>
<comment type="function">
    <text evidence="9">Mediates both low-affinity uptake and efflux of sugar across the membrane.</text>
</comment>
<evidence type="ECO:0000256" key="4">
    <source>
        <dbReference type="ARBA" id="ARBA00022597"/>
    </source>
</evidence>
<keyword evidence="4 9" id="KW-0762">Sugar transport</keyword>